<keyword evidence="1" id="KW-0472">Membrane</keyword>
<accession>A0AA37HDG3</accession>
<proteinExistence type="predicted"/>
<keyword evidence="3" id="KW-1185">Reference proteome</keyword>
<dbReference type="AlphaFoldDB" id="A0AA37HDG3"/>
<dbReference type="Proteomes" id="UP001055286">
    <property type="component" value="Unassembled WGS sequence"/>
</dbReference>
<feature type="transmembrane region" description="Helical" evidence="1">
    <location>
        <begin position="67"/>
        <end position="89"/>
    </location>
</feature>
<reference evidence="2" key="2">
    <citation type="submission" date="2021-08" db="EMBL/GenBank/DDBJ databases">
        <authorList>
            <person name="Tani A."/>
            <person name="Ola A."/>
            <person name="Ogura Y."/>
            <person name="Katsura K."/>
            <person name="Hayashi T."/>
        </authorList>
    </citation>
    <scope>NUCLEOTIDE SEQUENCE</scope>
    <source>
        <strain evidence="2">JCM 32048</strain>
    </source>
</reference>
<evidence type="ECO:0000313" key="2">
    <source>
        <dbReference type="EMBL" id="GJD63255.1"/>
    </source>
</evidence>
<evidence type="ECO:0000256" key="1">
    <source>
        <dbReference type="SAM" id="Phobius"/>
    </source>
</evidence>
<dbReference type="EMBL" id="BPQJ01000015">
    <property type="protein sequence ID" value="GJD63255.1"/>
    <property type="molecule type" value="Genomic_DNA"/>
</dbReference>
<comment type="caution">
    <text evidence="2">The sequence shown here is derived from an EMBL/GenBank/DDBJ whole genome shotgun (WGS) entry which is preliminary data.</text>
</comment>
<sequence length="142" mass="15108">MPRFLFLLVAGGVGAALFHVMRIVLTGTLDPALIPLVAGLVAWSIVVFGVTLPWAERRLPAGQRYGWLMGGQLSLVLAIMDGAALWRLPGGVDKVVLGFILLLPVIALSQVACCALFPRAERETWSRRPDGRAAKAPGAPNA</sequence>
<feature type="transmembrane region" description="Helical" evidence="1">
    <location>
        <begin position="95"/>
        <end position="118"/>
    </location>
</feature>
<gene>
    <name evidence="2" type="ORF">MPEAHAMD_3419</name>
</gene>
<keyword evidence="1" id="KW-0812">Transmembrane</keyword>
<reference evidence="2" key="1">
    <citation type="journal article" date="2016" name="Front. Microbiol.">
        <title>Genome Sequence of the Piezophilic, Mesophilic Sulfate-Reducing Bacterium Desulfovibrio indicus J2T.</title>
        <authorList>
            <person name="Cao J."/>
            <person name="Maignien L."/>
            <person name="Shao Z."/>
            <person name="Alain K."/>
            <person name="Jebbar M."/>
        </authorList>
    </citation>
    <scope>NUCLEOTIDE SEQUENCE</scope>
    <source>
        <strain evidence="2">JCM 32048</strain>
    </source>
</reference>
<keyword evidence="1" id="KW-1133">Transmembrane helix</keyword>
<feature type="transmembrane region" description="Helical" evidence="1">
    <location>
        <begin position="32"/>
        <end position="55"/>
    </location>
</feature>
<name>A0AA37HDG3_9HYPH</name>
<organism evidence="2 3">
    <name type="scientific">Methylobacterium frigidaeris</name>
    <dbReference type="NCBI Taxonomy" id="2038277"/>
    <lineage>
        <taxon>Bacteria</taxon>
        <taxon>Pseudomonadati</taxon>
        <taxon>Pseudomonadota</taxon>
        <taxon>Alphaproteobacteria</taxon>
        <taxon>Hyphomicrobiales</taxon>
        <taxon>Methylobacteriaceae</taxon>
        <taxon>Methylobacterium</taxon>
    </lineage>
</organism>
<dbReference type="RefSeq" id="WP_099908304.1">
    <property type="nucleotide sequence ID" value="NZ_BPQJ01000015.1"/>
</dbReference>
<protein>
    <submittedName>
        <fullName evidence="2">Uncharacterized protein</fullName>
    </submittedName>
</protein>
<evidence type="ECO:0000313" key="3">
    <source>
        <dbReference type="Proteomes" id="UP001055286"/>
    </source>
</evidence>